<evidence type="ECO:0000256" key="4">
    <source>
        <dbReference type="ARBA" id="ARBA00005173"/>
    </source>
</evidence>
<comment type="subunit">
    <text evidence="6">Homodimer.</text>
</comment>
<dbReference type="InterPro" id="IPR015421">
    <property type="entry name" value="PyrdxlP-dep_Trfase_major"/>
</dbReference>
<gene>
    <name evidence="13" type="primary">LOC110786039</name>
</gene>
<dbReference type="KEGG" id="soe:110786039"/>
<dbReference type="EC" id="5.4.3.8" evidence="7"/>
<dbReference type="NCBIfam" id="TIGR00713">
    <property type="entry name" value="hemL"/>
    <property type="match status" value="1"/>
</dbReference>
<dbReference type="PANTHER" id="PTHR43713">
    <property type="entry name" value="GLUTAMATE-1-SEMIALDEHYDE 2,1-AMINOMUTASE"/>
    <property type="match status" value="1"/>
</dbReference>
<keyword evidence="12" id="KW-1185">Reference proteome</keyword>
<dbReference type="InterPro" id="IPR005814">
    <property type="entry name" value="Aminotrans_3"/>
</dbReference>
<keyword evidence="8 11" id="KW-0663">Pyridoxal phosphate</keyword>
<dbReference type="SUPFAM" id="SSF53383">
    <property type="entry name" value="PLP-dependent transferases"/>
    <property type="match status" value="1"/>
</dbReference>
<reference evidence="13" key="2">
    <citation type="submission" date="2025-08" db="UniProtKB">
        <authorList>
            <consortium name="RefSeq"/>
        </authorList>
    </citation>
    <scope>IDENTIFICATION</scope>
    <source>
        <tissue evidence="13">Leaf</tissue>
    </source>
</reference>
<name>A0A9R0JTR9_SPIOL</name>
<dbReference type="Gene3D" id="3.90.1150.10">
    <property type="entry name" value="Aspartate Aminotransferase, domain 1"/>
    <property type="match status" value="1"/>
</dbReference>
<dbReference type="GO" id="GO:0042286">
    <property type="term" value="F:glutamate-1-semialdehyde 2,1-aminomutase activity"/>
    <property type="evidence" value="ECO:0007669"/>
    <property type="project" value="UniProtKB-EC"/>
</dbReference>
<keyword evidence="9" id="KW-0413">Isomerase</keyword>
<dbReference type="GO" id="GO:0009507">
    <property type="term" value="C:chloroplast"/>
    <property type="evidence" value="ECO:0000318"/>
    <property type="project" value="GO_Central"/>
</dbReference>
<dbReference type="GO" id="GO:0030170">
    <property type="term" value="F:pyridoxal phosphate binding"/>
    <property type="evidence" value="ECO:0007669"/>
    <property type="project" value="InterPro"/>
</dbReference>
<accession>A0A9R0JTR9</accession>
<evidence type="ECO:0000256" key="1">
    <source>
        <dbReference type="ARBA" id="ARBA00001579"/>
    </source>
</evidence>
<evidence type="ECO:0000256" key="8">
    <source>
        <dbReference type="ARBA" id="ARBA00022898"/>
    </source>
</evidence>
<comment type="pathway">
    <text evidence="3">Porphyrin-containing compound metabolism; protoporphyrin-IX biosynthesis; 5-aminolevulinate from L-glutamyl-tRNA(Glu): step 2/2.</text>
</comment>
<protein>
    <recommendedName>
        <fullName evidence="7">glutamate-1-semialdehyde 2,1-aminomutase</fullName>
        <ecNumber evidence="7">5.4.3.8</ecNumber>
    </recommendedName>
</protein>
<dbReference type="InterPro" id="IPR049704">
    <property type="entry name" value="Aminotrans_3_PPA_site"/>
</dbReference>
<evidence type="ECO:0000256" key="2">
    <source>
        <dbReference type="ARBA" id="ARBA00001933"/>
    </source>
</evidence>
<dbReference type="InterPro" id="IPR015422">
    <property type="entry name" value="PyrdxlP-dep_Trfase_small"/>
</dbReference>
<evidence type="ECO:0000256" key="3">
    <source>
        <dbReference type="ARBA" id="ARBA00004819"/>
    </source>
</evidence>
<dbReference type="HAMAP" id="MF_00375">
    <property type="entry name" value="HemL_aminotrans_3"/>
    <property type="match status" value="1"/>
</dbReference>
<evidence type="ECO:0000256" key="10">
    <source>
        <dbReference type="ARBA" id="ARBA00023244"/>
    </source>
</evidence>
<evidence type="ECO:0000256" key="7">
    <source>
        <dbReference type="ARBA" id="ARBA00012143"/>
    </source>
</evidence>
<dbReference type="GO" id="GO:0008483">
    <property type="term" value="F:transaminase activity"/>
    <property type="evidence" value="ECO:0007669"/>
    <property type="project" value="InterPro"/>
</dbReference>
<evidence type="ECO:0000313" key="12">
    <source>
        <dbReference type="Proteomes" id="UP000813463"/>
    </source>
</evidence>
<dbReference type="Proteomes" id="UP000813463">
    <property type="component" value="Chromosome 5"/>
</dbReference>
<dbReference type="AlphaFoldDB" id="A0A9R0JTR9"/>
<dbReference type="FunFam" id="3.90.1150.10:FF:000012">
    <property type="entry name" value="Glutamate-1-semialdehyde 2,1-aminomutase"/>
    <property type="match status" value="1"/>
</dbReference>
<dbReference type="Pfam" id="PF00202">
    <property type="entry name" value="Aminotran_3"/>
    <property type="match status" value="1"/>
</dbReference>
<comment type="cofactor">
    <cofactor evidence="2">
        <name>pyridoxal 5'-phosphate</name>
        <dbReference type="ChEBI" id="CHEBI:597326"/>
    </cofactor>
</comment>
<evidence type="ECO:0000256" key="9">
    <source>
        <dbReference type="ARBA" id="ARBA00023235"/>
    </source>
</evidence>
<evidence type="ECO:0000256" key="6">
    <source>
        <dbReference type="ARBA" id="ARBA00011738"/>
    </source>
</evidence>
<dbReference type="Gene3D" id="3.40.640.10">
    <property type="entry name" value="Type I PLP-dependent aspartate aminotransferase-like (Major domain)"/>
    <property type="match status" value="1"/>
</dbReference>
<dbReference type="InterPro" id="IPR015424">
    <property type="entry name" value="PyrdxlP-dep_Trfase"/>
</dbReference>
<dbReference type="CDD" id="cd00610">
    <property type="entry name" value="OAT_like"/>
    <property type="match status" value="1"/>
</dbReference>
<dbReference type="OrthoDB" id="425114at2759"/>
<reference evidence="12" key="1">
    <citation type="journal article" date="2021" name="Nat. Commun.">
        <title>Genomic analyses provide insights into spinach domestication and the genetic basis of agronomic traits.</title>
        <authorList>
            <person name="Cai X."/>
            <person name="Sun X."/>
            <person name="Xu C."/>
            <person name="Sun H."/>
            <person name="Wang X."/>
            <person name="Ge C."/>
            <person name="Zhang Z."/>
            <person name="Wang Q."/>
            <person name="Fei Z."/>
            <person name="Jiao C."/>
            <person name="Wang Q."/>
        </authorList>
    </citation>
    <scope>NUCLEOTIDE SEQUENCE [LARGE SCALE GENOMIC DNA]</scope>
    <source>
        <strain evidence="12">cv. Varoflay</strain>
    </source>
</reference>
<evidence type="ECO:0000256" key="11">
    <source>
        <dbReference type="RuleBase" id="RU003560"/>
    </source>
</evidence>
<dbReference type="PANTHER" id="PTHR43713:SF3">
    <property type="entry name" value="GLUTAMATE-1-SEMIALDEHYDE 2,1-AMINOMUTASE 1, CHLOROPLASTIC-RELATED"/>
    <property type="match status" value="1"/>
</dbReference>
<evidence type="ECO:0000256" key="5">
    <source>
        <dbReference type="ARBA" id="ARBA00008981"/>
    </source>
</evidence>
<proteinExistence type="inferred from homology"/>
<dbReference type="PROSITE" id="PS00600">
    <property type="entry name" value="AA_TRANSFER_CLASS_3"/>
    <property type="match status" value="1"/>
</dbReference>
<dbReference type="NCBIfam" id="NF000818">
    <property type="entry name" value="PRK00062.1"/>
    <property type="match status" value="1"/>
</dbReference>
<dbReference type="RefSeq" id="XP_021846240.1">
    <property type="nucleotide sequence ID" value="XM_021990548.2"/>
</dbReference>
<evidence type="ECO:0000313" key="13">
    <source>
        <dbReference type="RefSeq" id="XP_021846240.1"/>
    </source>
</evidence>
<dbReference type="GeneID" id="110786039"/>
<organism evidence="12 13">
    <name type="scientific">Spinacia oleracea</name>
    <name type="common">Spinach</name>
    <dbReference type="NCBI Taxonomy" id="3562"/>
    <lineage>
        <taxon>Eukaryota</taxon>
        <taxon>Viridiplantae</taxon>
        <taxon>Streptophyta</taxon>
        <taxon>Embryophyta</taxon>
        <taxon>Tracheophyta</taxon>
        <taxon>Spermatophyta</taxon>
        <taxon>Magnoliopsida</taxon>
        <taxon>eudicotyledons</taxon>
        <taxon>Gunneridae</taxon>
        <taxon>Pentapetalae</taxon>
        <taxon>Caryophyllales</taxon>
        <taxon>Chenopodiaceae</taxon>
        <taxon>Chenopodioideae</taxon>
        <taxon>Anserineae</taxon>
        <taxon>Spinacia</taxon>
    </lineage>
</organism>
<comment type="catalytic activity">
    <reaction evidence="1">
        <text>(S)-4-amino-5-oxopentanoate = 5-aminolevulinate</text>
        <dbReference type="Rhea" id="RHEA:14265"/>
        <dbReference type="ChEBI" id="CHEBI:57501"/>
        <dbReference type="ChEBI" id="CHEBI:356416"/>
        <dbReference type="EC" id="5.4.3.8"/>
    </reaction>
</comment>
<comment type="pathway">
    <text evidence="4">Porphyrin-containing compound metabolism; chlorophyll biosynthesis.</text>
</comment>
<dbReference type="InterPro" id="IPR004639">
    <property type="entry name" value="4pyrrol_synth_GluAld_NH2Trfase"/>
</dbReference>
<dbReference type="GO" id="GO:0006779">
    <property type="term" value="P:porphyrin-containing compound biosynthetic process"/>
    <property type="evidence" value="ECO:0007669"/>
    <property type="project" value="UniProtKB-KW"/>
</dbReference>
<sequence>MAGVAGTVGITWPSKLCSVKPSSSSKSKLHPRSHSPLVVNMTVSVDEKKKTYTLQKSEEAFKKAKELMPGGVNSPVRAFKSVGGQPIVIDSVKGSHMWDIDGNEYIDYVGSWGPAIIGHADDEVLAALAETMKKGTSFGAPCLLENTLAEMVISAVPSIEMVRFVNSGTEACMGVLRLARAFTGRQKIIKFEGCYHGHADPFLVKAGSGVATLGLPDSPGVPKSATSDTLTSPYNDLETVKSLFAANKGEIAAIILEAVVGNSGYIPPNPGFLEGLREISKENDTLLIFDEVMTGFRIAYGGAQEYFKITPDLTTLGKVIGGGLPVGAYGGRRDIMEMVAPAGPMYQAGTLSGNPLAMTAGIHTLKRLMQPGSYEYLDKITGELTQGLLDAGKKAGHAMCGGYIRGMFGFFFTDGPVYSFGDAKKSDAEKFGRFYRGMLEQGVYFAPSQFEAGFTSLAHTSEDIQRTIAAAEKVFREI</sequence>
<comment type="similarity">
    <text evidence="5">Belongs to the class-III pyridoxal-phosphate-dependent aminotransferase family. HemL subfamily.</text>
</comment>
<keyword evidence="10" id="KW-0627">Porphyrin biosynthesis</keyword>
<dbReference type="FunFam" id="3.40.640.10:FF:000021">
    <property type="entry name" value="Glutamate-1-semialdehyde 2,1-aminomutase"/>
    <property type="match status" value="1"/>
</dbReference>